<proteinExistence type="predicted"/>
<keyword evidence="2" id="KW-1185">Reference proteome</keyword>
<evidence type="ECO:0000313" key="1">
    <source>
        <dbReference type="EMBL" id="PSJ38458.1"/>
    </source>
</evidence>
<dbReference type="Proteomes" id="UP000241167">
    <property type="component" value="Unassembled WGS sequence"/>
</dbReference>
<organism evidence="1 2">
    <name type="scientific">Allosphingosinicella deserti</name>
    <dbReference type="NCBI Taxonomy" id="2116704"/>
    <lineage>
        <taxon>Bacteria</taxon>
        <taxon>Pseudomonadati</taxon>
        <taxon>Pseudomonadota</taxon>
        <taxon>Alphaproteobacteria</taxon>
        <taxon>Sphingomonadales</taxon>
        <taxon>Sphingomonadaceae</taxon>
        <taxon>Allosphingosinicella</taxon>
    </lineage>
</organism>
<comment type="caution">
    <text evidence="1">The sequence shown here is derived from an EMBL/GenBank/DDBJ whole genome shotgun (WGS) entry which is preliminary data.</text>
</comment>
<evidence type="ECO:0000313" key="2">
    <source>
        <dbReference type="Proteomes" id="UP000241167"/>
    </source>
</evidence>
<name>A0A2P7QKH8_9SPHN</name>
<gene>
    <name evidence="1" type="ORF">C7I55_18665</name>
</gene>
<dbReference type="OrthoDB" id="7630206at2"/>
<sequence length="153" mass="17350">MAEATRRVLELVDAEFLSRVPIRQDRQRIAEFRQVHSDFAIVDVHPDQLEPVQRLPHTDPVAVFGLVDLNRDVRGGTLFFEQVAESADGTRHAGYFTGDSPDYQLRGRIAAQFNTLVIYPGFIPHSAEIEGEWIRGEARFASPRLTQRFAFVA</sequence>
<dbReference type="EMBL" id="PXYI01000006">
    <property type="protein sequence ID" value="PSJ38458.1"/>
    <property type="molecule type" value="Genomic_DNA"/>
</dbReference>
<dbReference type="AlphaFoldDB" id="A0A2P7QKH8"/>
<protein>
    <submittedName>
        <fullName evidence="1">Uncharacterized protein</fullName>
    </submittedName>
</protein>
<reference evidence="1 2" key="1">
    <citation type="submission" date="2018-03" db="EMBL/GenBank/DDBJ databases">
        <title>The draft genome of Sphingosinicella sp. GL-C-18.</title>
        <authorList>
            <person name="Liu L."/>
            <person name="Li L."/>
            <person name="Liang L."/>
            <person name="Zhang X."/>
            <person name="Wang T."/>
        </authorList>
    </citation>
    <scope>NUCLEOTIDE SEQUENCE [LARGE SCALE GENOMIC DNA]</scope>
    <source>
        <strain evidence="1 2">GL-C-18</strain>
    </source>
</reference>
<accession>A0A2P7QKH8</accession>
<dbReference type="Pfam" id="PF20043">
    <property type="entry name" value="DUF6445"/>
    <property type="match status" value="2"/>
</dbReference>
<dbReference type="InterPro" id="IPR045617">
    <property type="entry name" value="DUF6445"/>
</dbReference>